<dbReference type="RefSeq" id="WP_188465288.1">
    <property type="nucleotide sequence ID" value="NZ_BMFQ01000003.1"/>
</dbReference>
<reference evidence="1" key="2">
    <citation type="submission" date="2020-09" db="EMBL/GenBank/DDBJ databases">
        <authorList>
            <person name="Sun Q."/>
            <person name="Zhou Y."/>
        </authorList>
    </citation>
    <scope>NUCLEOTIDE SEQUENCE</scope>
    <source>
        <strain evidence="1">CGMCC 1.12751</strain>
    </source>
</reference>
<keyword evidence="2" id="KW-1185">Reference proteome</keyword>
<protein>
    <submittedName>
        <fullName evidence="1">Uncharacterized protein</fullName>
    </submittedName>
</protein>
<name>A0A917GND4_9FLAO</name>
<evidence type="ECO:0000313" key="1">
    <source>
        <dbReference type="EMBL" id="GGG52499.1"/>
    </source>
</evidence>
<sequence length="77" mass="8579">MTLGVLNFSFESLEPAIELSPIFFLEVKTGTATFTLEPEHVLVPAYFWVAVLGLHSYEVIVDEVYGFGIPIRVGVFD</sequence>
<dbReference type="AlphaFoldDB" id="A0A917GND4"/>
<gene>
    <name evidence="1" type="ORF">GCM10010976_24490</name>
</gene>
<comment type="caution">
    <text evidence="1">The sequence shown here is derived from an EMBL/GenBank/DDBJ whole genome shotgun (WGS) entry which is preliminary data.</text>
</comment>
<evidence type="ECO:0000313" key="2">
    <source>
        <dbReference type="Proteomes" id="UP000625976"/>
    </source>
</evidence>
<dbReference type="EMBL" id="BMFQ01000003">
    <property type="protein sequence ID" value="GGG52499.1"/>
    <property type="molecule type" value="Genomic_DNA"/>
</dbReference>
<accession>A0A917GND4</accession>
<reference evidence="1" key="1">
    <citation type="journal article" date="2014" name="Int. J. Syst. Evol. Microbiol.">
        <title>Complete genome sequence of Corynebacterium casei LMG S-19264T (=DSM 44701T), isolated from a smear-ripened cheese.</title>
        <authorList>
            <consortium name="US DOE Joint Genome Institute (JGI-PGF)"/>
            <person name="Walter F."/>
            <person name="Albersmeier A."/>
            <person name="Kalinowski J."/>
            <person name="Ruckert C."/>
        </authorList>
    </citation>
    <scope>NUCLEOTIDE SEQUENCE</scope>
    <source>
        <strain evidence="1">CGMCC 1.12751</strain>
    </source>
</reference>
<dbReference type="Proteomes" id="UP000625976">
    <property type="component" value="Unassembled WGS sequence"/>
</dbReference>
<organism evidence="1 2">
    <name type="scientific">Bizionia arctica</name>
    <dbReference type="NCBI Taxonomy" id="1495645"/>
    <lineage>
        <taxon>Bacteria</taxon>
        <taxon>Pseudomonadati</taxon>
        <taxon>Bacteroidota</taxon>
        <taxon>Flavobacteriia</taxon>
        <taxon>Flavobacteriales</taxon>
        <taxon>Flavobacteriaceae</taxon>
        <taxon>Bizionia</taxon>
    </lineage>
</organism>
<proteinExistence type="predicted"/>